<accession>A0A1X7MUX1</accession>
<keyword evidence="4" id="KW-0677">Repeat</keyword>
<protein>
    <submittedName>
        <fullName evidence="13">Hemolysin, contains CBS domains</fullName>
    </submittedName>
</protein>
<dbReference type="PROSITE" id="PS51846">
    <property type="entry name" value="CNNM"/>
    <property type="match status" value="1"/>
</dbReference>
<evidence type="ECO:0000256" key="5">
    <source>
        <dbReference type="ARBA" id="ARBA00022989"/>
    </source>
</evidence>
<evidence type="ECO:0000256" key="4">
    <source>
        <dbReference type="ARBA" id="ARBA00022737"/>
    </source>
</evidence>
<organism evidence="13 14">
    <name type="scientific">Carnobacterium iners</name>
    <dbReference type="NCBI Taxonomy" id="1073423"/>
    <lineage>
        <taxon>Bacteria</taxon>
        <taxon>Bacillati</taxon>
        <taxon>Bacillota</taxon>
        <taxon>Bacilli</taxon>
        <taxon>Lactobacillales</taxon>
        <taxon>Carnobacteriaceae</taxon>
        <taxon>Carnobacterium</taxon>
    </lineage>
</organism>
<reference evidence="13 14" key="1">
    <citation type="submission" date="2017-04" db="EMBL/GenBank/DDBJ databases">
        <authorList>
            <person name="Afonso C.L."/>
            <person name="Miller P.J."/>
            <person name="Scott M.A."/>
            <person name="Spackman E."/>
            <person name="Goraichik I."/>
            <person name="Dimitrov K.M."/>
            <person name="Suarez D.L."/>
            <person name="Swayne D.E."/>
        </authorList>
    </citation>
    <scope>NUCLEOTIDE SEQUENCE [LARGE SCALE GENOMIC DNA]</scope>
    <source>
        <strain evidence="13 14">LMG26642</strain>
    </source>
</reference>
<dbReference type="InterPro" id="IPR036318">
    <property type="entry name" value="FAD-bd_PCMH-like_sf"/>
</dbReference>
<keyword evidence="14" id="KW-1185">Reference proteome</keyword>
<proteinExistence type="inferred from homology"/>
<dbReference type="AlphaFoldDB" id="A0A1X7MUX1"/>
<evidence type="ECO:0000256" key="1">
    <source>
        <dbReference type="ARBA" id="ARBA00004141"/>
    </source>
</evidence>
<feature type="domain" description="CBS" evidence="11">
    <location>
        <begin position="205"/>
        <end position="266"/>
    </location>
</feature>
<feature type="transmembrane region" description="Helical" evidence="10">
    <location>
        <begin position="124"/>
        <end position="146"/>
    </location>
</feature>
<dbReference type="SUPFAM" id="SSF56176">
    <property type="entry name" value="FAD-binding/transporter-associated domain-like"/>
    <property type="match status" value="1"/>
</dbReference>
<keyword evidence="3 9" id="KW-0812">Transmembrane</keyword>
<dbReference type="Proteomes" id="UP000193435">
    <property type="component" value="Unassembled WGS sequence"/>
</dbReference>
<feature type="domain" description="CBS" evidence="11">
    <location>
        <begin position="273"/>
        <end position="330"/>
    </location>
</feature>
<comment type="similarity">
    <text evidence="2">Belongs to the UPF0053 family.</text>
</comment>
<evidence type="ECO:0000313" key="14">
    <source>
        <dbReference type="Proteomes" id="UP000193435"/>
    </source>
</evidence>
<dbReference type="PANTHER" id="PTHR22777:SF17">
    <property type="entry name" value="UPF0053 PROTEIN SLL0260"/>
    <property type="match status" value="1"/>
</dbReference>
<evidence type="ECO:0000256" key="7">
    <source>
        <dbReference type="ARBA" id="ARBA00023136"/>
    </source>
</evidence>
<keyword evidence="5 9" id="KW-1133">Transmembrane helix</keyword>
<dbReference type="Gene3D" id="3.30.465.10">
    <property type="match status" value="1"/>
</dbReference>
<dbReference type="Pfam" id="PF01595">
    <property type="entry name" value="CNNM"/>
    <property type="match status" value="1"/>
</dbReference>
<dbReference type="InterPro" id="IPR046342">
    <property type="entry name" value="CBS_dom_sf"/>
</dbReference>
<keyword evidence="7 9" id="KW-0472">Membrane</keyword>
<feature type="transmembrane region" description="Helical" evidence="10">
    <location>
        <begin position="62"/>
        <end position="86"/>
    </location>
</feature>
<gene>
    <name evidence="13" type="ORF">SAMN04488700_0945</name>
</gene>
<dbReference type="InterPro" id="IPR016169">
    <property type="entry name" value="FAD-bd_PCMH_sub2"/>
</dbReference>
<evidence type="ECO:0000259" key="12">
    <source>
        <dbReference type="PROSITE" id="PS51846"/>
    </source>
</evidence>
<dbReference type="Pfam" id="PF00571">
    <property type="entry name" value="CBS"/>
    <property type="match status" value="1"/>
</dbReference>
<dbReference type="EMBL" id="FXBJ01000002">
    <property type="protein sequence ID" value="SMH28580.1"/>
    <property type="molecule type" value="Genomic_DNA"/>
</dbReference>
<dbReference type="CDD" id="cd04590">
    <property type="entry name" value="CBS_pair_CorC_HlyC_assoc"/>
    <property type="match status" value="1"/>
</dbReference>
<dbReference type="InterPro" id="IPR005170">
    <property type="entry name" value="Transptr-assoc_dom"/>
</dbReference>
<sequence length="418" mass="47619">MDSDSNVMTIVILLGLILLSGYFSSSETAFTSINQIRLRNSAKKGDKRAEWTLRLAEDYNNVLSTILVGNNIVNIASSSLATILFIKHFPQYGVTISTIVMTILVLIFGEITPKAIAKDRPEKVAMFATPFLSILMKFLMPINWMFAKWNNSLAKRLRSEETSISEEELLSIIDEAEIGGSLEVDEHQLIRSAIKFHDLEVDTILTPRVDVVAADLQDSDEEIQKIFDEHVYSRILLYDDSIDEVRGVLHERDFNYYIRRKAKGEETLSLTEMMKEVLHIPAMMKLSRLLKIMQQSKVHMAVVVDEYGGTIGIVTMEDALEELVGEIWDETDYIEEEITFISEDKYLVRGEASLEKVFALFQLQNSEKFFSSTISGFVSEILGHFPKEGDKVIYKNMLLKVVKIKNIRVLEIIVEKIN</sequence>
<feature type="transmembrane region" description="Helical" evidence="10">
    <location>
        <begin position="6"/>
        <end position="23"/>
    </location>
</feature>
<dbReference type="GO" id="GO:0050660">
    <property type="term" value="F:flavin adenine dinucleotide binding"/>
    <property type="evidence" value="ECO:0007669"/>
    <property type="project" value="InterPro"/>
</dbReference>
<dbReference type="PANTHER" id="PTHR22777">
    <property type="entry name" value="HEMOLYSIN-RELATED"/>
    <property type="match status" value="1"/>
</dbReference>
<dbReference type="Gene3D" id="3.10.580.10">
    <property type="entry name" value="CBS-domain"/>
    <property type="match status" value="1"/>
</dbReference>
<dbReference type="InterPro" id="IPR002550">
    <property type="entry name" value="CNNM"/>
</dbReference>
<comment type="subcellular location">
    <subcellularLocation>
        <location evidence="1">Membrane</location>
        <topology evidence="1">Multi-pass membrane protein</topology>
    </subcellularLocation>
</comment>
<dbReference type="SMART" id="SM00116">
    <property type="entry name" value="CBS"/>
    <property type="match status" value="2"/>
</dbReference>
<evidence type="ECO:0000256" key="2">
    <source>
        <dbReference type="ARBA" id="ARBA00006337"/>
    </source>
</evidence>
<evidence type="ECO:0000259" key="11">
    <source>
        <dbReference type="PROSITE" id="PS51371"/>
    </source>
</evidence>
<feature type="domain" description="CNNM transmembrane" evidence="12">
    <location>
        <begin position="2"/>
        <end position="186"/>
    </location>
</feature>
<evidence type="ECO:0000256" key="3">
    <source>
        <dbReference type="ARBA" id="ARBA00022692"/>
    </source>
</evidence>
<evidence type="ECO:0000256" key="9">
    <source>
        <dbReference type="PROSITE-ProRule" id="PRU01193"/>
    </source>
</evidence>
<dbReference type="RefSeq" id="WP_085559150.1">
    <property type="nucleotide sequence ID" value="NZ_FOAH01000054.1"/>
</dbReference>
<keyword evidence="6 8" id="KW-0129">CBS domain</keyword>
<dbReference type="PROSITE" id="PS51371">
    <property type="entry name" value="CBS"/>
    <property type="match status" value="2"/>
</dbReference>
<dbReference type="Pfam" id="PF03471">
    <property type="entry name" value="CorC_HlyC"/>
    <property type="match status" value="1"/>
</dbReference>
<dbReference type="OrthoDB" id="9798188at2"/>
<dbReference type="SMART" id="SM01091">
    <property type="entry name" value="CorC_HlyC"/>
    <property type="match status" value="1"/>
</dbReference>
<evidence type="ECO:0000256" key="8">
    <source>
        <dbReference type="PROSITE-ProRule" id="PRU00703"/>
    </source>
</evidence>
<dbReference type="InterPro" id="IPR044751">
    <property type="entry name" value="Ion_transp-like_CBS"/>
</dbReference>
<dbReference type="FunFam" id="3.10.580.10:FF:000002">
    <property type="entry name" value="Magnesium/cobalt efflux protein CorC"/>
    <property type="match status" value="1"/>
</dbReference>
<dbReference type="InterPro" id="IPR000644">
    <property type="entry name" value="CBS_dom"/>
</dbReference>
<dbReference type="GO" id="GO:0016020">
    <property type="term" value="C:membrane"/>
    <property type="evidence" value="ECO:0007669"/>
    <property type="project" value="UniProtKB-SubCell"/>
</dbReference>
<evidence type="ECO:0000313" key="13">
    <source>
        <dbReference type="EMBL" id="SMH28580.1"/>
    </source>
</evidence>
<dbReference type="SUPFAM" id="SSF54631">
    <property type="entry name" value="CBS-domain pair"/>
    <property type="match status" value="1"/>
</dbReference>
<evidence type="ECO:0000256" key="10">
    <source>
        <dbReference type="SAM" id="Phobius"/>
    </source>
</evidence>
<feature type="transmembrane region" description="Helical" evidence="10">
    <location>
        <begin position="92"/>
        <end position="112"/>
    </location>
</feature>
<name>A0A1X7MUX1_9LACT</name>
<evidence type="ECO:0000256" key="6">
    <source>
        <dbReference type="ARBA" id="ARBA00023122"/>
    </source>
</evidence>